<protein>
    <submittedName>
        <fullName evidence="1">Uncharacterized protein</fullName>
    </submittedName>
</protein>
<dbReference type="Proteomes" id="UP000772196">
    <property type="component" value="Unassembled WGS sequence"/>
</dbReference>
<gene>
    <name evidence="1" type="ORF">HFV08_24480</name>
</gene>
<organism evidence="1 2">
    <name type="scientific">Streptomyces physcomitrii</name>
    <dbReference type="NCBI Taxonomy" id="2724184"/>
    <lineage>
        <taxon>Bacteria</taxon>
        <taxon>Bacillati</taxon>
        <taxon>Actinomycetota</taxon>
        <taxon>Actinomycetes</taxon>
        <taxon>Kitasatosporales</taxon>
        <taxon>Streptomycetaceae</taxon>
        <taxon>Streptomyces</taxon>
    </lineage>
</organism>
<evidence type="ECO:0000313" key="1">
    <source>
        <dbReference type="EMBL" id="NKI44344.1"/>
    </source>
</evidence>
<evidence type="ECO:0000313" key="2">
    <source>
        <dbReference type="Proteomes" id="UP000772196"/>
    </source>
</evidence>
<name>A0ABX1HAT0_9ACTN</name>
<dbReference type="EMBL" id="JAAWWP010000018">
    <property type="protein sequence ID" value="NKI44344.1"/>
    <property type="molecule type" value="Genomic_DNA"/>
</dbReference>
<dbReference type="RefSeq" id="WP_168542506.1">
    <property type="nucleotide sequence ID" value="NZ_JAAWWP010000018.1"/>
</dbReference>
<sequence length="213" mass="23350">MESSSRVDGYRFDFDLGKDWIDLTLSQGTRDEAEELARSAVKNFNPLKLLVKEGALVKSIAKRTLEIHENNPVYVAACYTSGGVYVAELVLDIYADEGIPHPSEDDVISMLLDWSNASISGEPRISRLSISGLSAVRVSALIEMKRALGFGRRLAESLKYAVFLPDGETIAGIDVRWEALDISEEVSHSVDDMVQSMRVVLLDADGEELGTGL</sequence>
<accession>A0ABX1HAT0</accession>
<reference evidence="1 2" key="1">
    <citation type="submission" date="2020-04" db="EMBL/GenBank/DDBJ databases">
        <title>Phylogenetic Diversity and Antibacterial Activity against Ralstonia solanacearum of Endophytic Actinomycete Isolated from Moss.</title>
        <authorList>
            <person name="Zhuang X."/>
        </authorList>
    </citation>
    <scope>NUCLEOTIDE SEQUENCE [LARGE SCALE GENOMIC DNA]</scope>
    <source>
        <strain evidence="1 2">LD120</strain>
    </source>
</reference>
<proteinExistence type="predicted"/>
<comment type="caution">
    <text evidence="1">The sequence shown here is derived from an EMBL/GenBank/DDBJ whole genome shotgun (WGS) entry which is preliminary data.</text>
</comment>
<keyword evidence="2" id="KW-1185">Reference proteome</keyword>